<name>E8R9B7_DESM0</name>
<dbReference type="Proteomes" id="UP000001068">
    <property type="component" value="Chromosome"/>
</dbReference>
<dbReference type="HOGENOM" id="CLU_2284925_0_0_2"/>
<dbReference type="EMBL" id="CP002363">
    <property type="protein sequence ID" value="ADV65093.1"/>
    <property type="molecule type" value="Genomic_DNA"/>
</dbReference>
<accession>E8R9B7</accession>
<dbReference type="eggNOG" id="arCOG08843">
    <property type="taxonomic scope" value="Archaea"/>
</dbReference>
<dbReference type="RefSeq" id="WP_013562315.1">
    <property type="nucleotide sequence ID" value="NC_014961.1"/>
</dbReference>
<dbReference type="KEGG" id="dmu:Desmu_0789"/>
<gene>
    <name evidence="1" type="ordered locus">Desmu_0789</name>
</gene>
<dbReference type="GeneID" id="10153485"/>
<reference evidence="1 2" key="2">
    <citation type="journal article" date="2011" name="Stand. Genomic Sci.">
        <title>Complete genome sequence of Desulfurococcus mucosus type strain (O7/1).</title>
        <authorList>
            <person name="Wirth R."/>
            <person name="Chertkov O."/>
            <person name="Held B."/>
            <person name="Lapidus A."/>
            <person name="Nolan M."/>
            <person name="Lucas S."/>
            <person name="Hammon N."/>
            <person name="Deshpande S."/>
            <person name="Cheng J.F."/>
            <person name="Tapia R."/>
            <person name="Han C."/>
            <person name="Goodwin L."/>
            <person name="Pitluck S."/>
            <person name="Liolios K."/>
            <person name="Ioanna P."/>
            <person name="Ivanova N."/>
            <person name="Mavromatis K."/>
            <person name="Mikhailova N."/>
            <person name="Pati A."/>
            <person name="Chen A."/>
            <person name="Palaniappan K."/>
            <person name="Land M."/>
            <person name="Hauser L."/>
            <person name="Chang Y.J."/>
            <person name="Jeffries C.D."/>
            <person name="Bilek Y."/>
            <person name="Hader T."/>
            <person name="Rohde M."/>
            <person name="Spring S."/>
            <person name="Sikorski J."/>
            <person name="Goker M."/>
            <person name="Woyke T."/>
            <person name="Bristow J."/>
            <person name="Eisen J.A."/>
            <person name="Markowitz V."/>
            <person name="Hugenholtz P."/>
            <person name="Kyrpides N.C."/>
            <person name="Klenk H.P."/>
        </authorList>
    </citation>
    <scope>NUCLEOTIDE SEQUENCE [LARGE SCALE GENOMIC DNA]</scope>
    <source>
        <strain evidence="2">ATCC 35584 / DSM 2162 / JCM 9187 / O7/1</strain>
    </source>
</reference>
<protein>
    <submittedName>
        <fullName evidence="1">Uncharacterized protein</fullName>
    </submittedName>
</protein>
<keyword evidence="2" id="KW-1185">Reference proteome</keyword>
<evidence type="ECO:0000313" key="1">
    <source>
        <dbReference type="EMBL" id="ADV65093.1"/>
    </source>
</evidence>
<dbReference type="AlphaFoldDB" id="E8R9B7"/>
<reference evidence="2" key="1">
    <citation type="submission" date="2010-11" db="EMBL/GenBank/DDBJ databases">
        <title>The complete genome of Desulfurococcus mucosus DSM 2162.</title>
        <authorList>
            <consortium name="US DOE Joint Genome Institute (JGI-PGF)"/>
            <person name="Lucas S."/>
            <person name="Copeland A."/>
            <person name="Lapidus A."/>
            <person name="Bruce D."/>
            <person name="Goodwin L."/>
            <person name="Pitluck S."/>
            <person name="Kyrpides N."/>
            <person name="Mavromatis K."/>
            <person name="Pagani I."/>
            <person name="Ivanova N."/>
            <person name="Ovchinnikova G."/>
            <person name="Chertkov O."/>
            <person name="Held B."/>
            <person name="Brettin T."/>
            <person name="Detter J.C."/>
            <person name="Tapia R."/>
            <person name="Han C."/>
            <person name="Land M."/>
            <person name="Hauser L."/>
            <person name="Markowitz V."/>
            <person name="Cheng J.-F."/>
            <person name="Hugenholtz P."/>
            <person name="Woyke T."/>
            <person name="Wu D."/>
            <person name="Wirth R."/>
            <person name="Bilek Y."/>
            <person name="Hader T."/>
            <person name="Klenk H.-P."/>
            <person name="Eisen J.A."/>
        </authorList>
    </citation>
    <scope>NUCLEOTIDE SEQUENCE [LARGE SCALE GENOMIC DNA]</scope>
    <source>
        <strain evidence="2">ATCC 35584 / DSM 2162 / JCM 9187 / O7/1</strain>
    </source>
</reference>
<evidence type="ECO:0000313" key="2">
    <source>
        <dbReference type="Proteomes" id="UP000001068"/>
    </source>
</evidence>
<organism evidence="1 2">
    <name type="scientific">Desulfurococcus mucosus (strain ATCC 35584 / DSM 2162 / JCM 9187 / O7/1)</name>
    <dbReference type="NCBI Taxonomy" id="765177"/>
    <lineage>
        <taxon>Archaea</taxon>
        <taxon>Thermoproteota</taxon>
        <taxon>Thermoprotei</taxon>
        <taxon>Desulfurococcales</taxon>
        <taxon>Desulfurococcaceae</taxon>
        <taxon>Desulfurococcus</taxon>
    </lineage>
</organism>
<sequence length="94" mass="10600">MLSVDDLMIVLDRLVKMLRLYAGEAGIREVREGKGEFQVYIELASNPSGVSTVKILIKKDCSKIWVYTGRVSLDLKVKRFLLRELACLNGGRGR</sequence>
<proteinExistence type="predicted"/>
<dbReference type="STRING" id="765177.Desmu_0789"/>